<dbReference type="InterPro" id="IPR050213">
    <property type="entry name" value="GST_superfamily"/>
</dbReference>
<dbReference type="SUPFAM" id="SSF47616">
    <property type="entry name" value="GST C-terminal domain-like"/>
    <property type="match status" value="1"/>
</dbReference>
<dbReference type="InterPro" id="IPR036282">
    <property type="entry name" value="Glutathione-S-Trfase_C_sf"/>
</dbReference>
<dbReference type="EMBL" id="UYRT01009649">
    <property type="protein sequence ID" value="VDK47827.1"/>
    <property type="molecule type" value="Genomic_DNA"/>
</dbReference>
<dbReference type="PANTHER" id="PTHR11571">
    <property type="entry name" value="GLUTATHIONE S-TRANSFERASE"/>
    <property type="match status" value="1"/>
</dbReference>
<dbReference type="Proteomes" id="UP000271098">
    <property type="component" value="Unassembled WGS sequence"/>
</dbReference>
<reference evidence="2 3" key="2">
    <citation type="submission" date="2018-11" db="EMBL/GenBank/DDBJ databases">
        <authorList>
            <consortium name="Pathogen Informatics"/>
        </authorList>
    </citation>
    <scope>NUCLEOTIDE SEQUENCE [LARGE SCALE GENOMIC DNA]</scope>
</reference>
<accession>A0A183D832</accession>
<proteinExistence type="predicted"/>
<dbReference type="InterPro" id="IPR004046">
    <property type="entry name" value="GST_C"/>
</dbReference>
<evidence type="ECO:0000313" key="2">
    <source>
        <dbReference type="EMBL" id="VDK47827.1"/>
    </source>
</evidence>
<sequence length="141" mass="16194">MPYGQLPVLDVNGLLGADEWEAAKIDELIMGLEDLMQKLSPWIHEQNDTKKIEMFKKLMEEEISPFLQRYEKFLANSGTGYFVGNKLSVADLAVFNMLQFFDGKLMPGHLKKYPGLDEFVAKIGQLPKIKAWIQKRPKTNF</sequence>
<dbReference type="AlphaFoldDB" id="A0A183D832"/>
<dbReference type="FunFam" id="1.20.1050.10:FF:000030">
    <property type="entry name" value="Glutathione S-transferase S1"/>
    <property type="match status" value="1"/>
</dbReference>
<dbReference type="PROSITE" id="PS50405">
    <property type="entry name" value="GST_CTER"/>
    <property type="match status" value="1"/>
</dbReference>
<dbReference type="WBParaSite" id="GPUH_0000488001-mRNA-1">
    <property type="protein sequence ID" value="GPUH_0000488001-mRNA-1"/>
    <property type="gene ID" value="GPUH_0000488001"/>
</dbReference>
<evidence type="ECO:0000313" key="4">
    <source>
        <dbReference type="WBParaSite" id="GPUH_0000488001-mRNA-1"/>
    </source>
</evidence>
<dbReference type="OrthoDB" id="414243at2759"/>
<dbReference type="Gene3D" id="1.20.1050.10">
    <property type="match status" value="1"/>
</dbReference>
<protein>
    <submittedName>
        <fullName evidence="4">GST C-terminal domain-containing protein</fullName>
    </submittedName>
</protein>
<dbReference type="GO" id="GO:0004364">
    <property type="term" value="F:glutathione transferase activity"/>
    <property type="evidence" value="ECO:0007669"/>
    <property type="project" value="TreeGrafter"/>
</dbReference>
<name>A0A183D832_9BILA</name>
<evidence type="ECO:0000259" key="1">
    <source>
        <dbReference type="PROSITE" id="PS50405"/>
    </source>
</evidence>
<organism evidence="4">
    <name type="scientific">Gongylonema pulchrum</name>
    <dbReference type="NCBI Taxonomy" id="637853"/>
    <lineage>
        <taxon>Eukaryota</taxon>
        <taxon>Metazoa</taxon>
        <taxon>Ecdysozoa</taxon>
        <taxon>Nematoda</taxon>
        <taxon>Chromadorea</taxon>
        <taxon>Rhabditida</taxon>
        <taxon>Spirurina</taxon>
        <taxon>Spiruromorpha</taxon>
        <taxon>Spiruroidea</taxon>
        <taxon>Gongylonematidae</taxon>
        <taxon>Gongylonema</taxon>
    </lineage>
</organism>
<feature type="domain" description="GST C-terminal" evidence="1">
    <location>
        <begin position="18"/>
        <end position="141"/>
    </location>
</feature>
<dbReference type="CDD" id="cd03192">
    <property type="entry name" value="GST_C_Sigma_like"/>
    <property type="match status" value="1"/>
</dbReference>
<gene>
    <name evidence="2" type="ORF">GPUH_LOCUS4873</name>
</gene>
<dbReference type="Pfam" id="PF14497">
    <property type="entry name" value="GST_C_3"/>
    <property type="match status" value="1"/>
</dbReference>
<dbReference type="GO" id="GO:0006749">
    <property type="term" value="P:glutathione metabolic process"/>
    <property type="evidence" value="ECO:0007669"/>
    <property type="project" value="TreeGrafter"/>
</dbReference>
<dbReference type="PANTHER" id="PTHR11571:SF260">
    <property type="entry name" value="GLUTATHIONE S-TRANSFERASE"/>
    <property type="match status" value="1"/>
</dbReference>
<evidence type="ECO:0000313" key="3">
    <source>
        <dbReference type="Proteomes" id="UP000271098"/>
    </source>
</evidence>
<reference evidence="4" key="1">
    <citation type="submission" date="2016-06" db="UniProtKB">
        <authorList>
            <consortium name="WormBaseParasite"/>
        </authorList>
    </citation>
    <scope>IDENTIFICATION</scope>
</reference>
<keyword evidence="3" id="KW-1185">Reference proteome</keyword>
<dbReference type="InterPro" id="IPR010987">
    <property type="entry name" value="Glutathione-S-Trfase_C-like"/>
</dbReference>